<feature type="domain" description="C3H1-type" evidence="18">
    <location>
        <begin position="2"/>
        <end position="29"/>
    </location>
</feature>
<dbReference type="InterPro" id="IPR051582">
    <property type="entry name" value="LRR_extensin-like_regulator"/>
</dbReference>
<dbReference type="InterPro" id="IPR001611">
    <property type="entry name" value="Leu-rich_rpt"/>
</dbReference>
<evidence type="ECO:0000256" key="6">
    <source>
        <dbReference type="ARBA" id="ARBA00022723"/>
    </source>
</evidence>
<dbReference type="EMBL" id="JADGMS010000006">
    <property type="protein sequence ID" value="KAF9679885.1"/>
    <property type="molecule type" value="Genomic_DNA"/>
</dbReference>
<keyword evidence="5" id="KW-0433">Leucine-rich repeat</keyword>
<dbReference type="InterPro" id="IPR036855">
    <property type="entry name" value="Znf_CCCH_sf"/>
</dbReference>
<dbReference type="Pfam" id="PF00560">
    <property type="entry name" value="LRR_1"/>
    <property type="match status" value="2"/>
</dbReference>
<keyword evidence="11" id="KW-0472">Membrane</keyword>
<evidence type="ECO:0000313" key="19">
    <source>
        <dbReference type="EMBL" id="KAF9679885.1"/>
    </source>
</evidence>
<dbReference type="Pfam" id="PF00642">
    <property type="entry name" value="zf-CCCH"/>
    <property type="match status" value="1"/>
</dbReference>
<evidence type="ECO:0000256" key="15">
    <source>
        <dbReference type="ARBA" id="ARBA00041871"/>
    </source>
</evidence>
<feature type="compositionally biased region" description="Pro residues" evidence="17">
    <location>
        <begin position="1213"/>
        <end position="1243"/>
    </location>
</feature>
<dbReference type="InterPro" id="IPR000571">
    <property type="entry name" value="Znf_CCCH"/>
</dbReference>
<dbReference type="OrthoDB" id="250836at2759"/>
<evidence type="ECO:0000256" key="16">
    <source>
        <dbReference type="PROSITE-ProRule" id="PRU00723"/>
    </source>
</evidence>
<feature type="compositionally biased region" description="Polar residues" evidence="17">
    <location>
        <begin position="71"/>
        <end position="89"/>
    </location>
</feature>
<keyword evidence="3" id="KW-0134">Cell wall</keyword>
<dbReference type="Gene3D" id="3.80.10.10">
    <property type="entry name" value="Ribonuclease Inhibitor"/>
    <property type="match status" value="2"/>
</dbReference>
<comment type="caution">
    <text evidence="19">The sequence shown here is derived from an EMBL/GenBank/DDBJ whole genome shotgun (WGS) entry which is preliminary data.</text>
</comment>
<feature type="zinc finger region" description="C3H1-type" evidence="16">
    <location>
        <begin position="2"/>
        <end position="29"/>
    </location>
</feature>
<keyword evidence="14" id="KW-0961">Cell wall biogenesis/degradation</keyword>
<keyword evidence="12" id="KW-0325">Glycoprotein</keyword>
<organism evidence="19 20">
    <name type="scientific">Salix dunnii</name>
    <dbReference type="NCBI Taxonomy" id="1413687"/>
    <lineage>
        <taxon>Eukaryota</taxon>
        <taxon>Viridiplantae</taxon>
        <taxon>Streptophyta</taxon>
        <taxon>Embryophyta</taxon>
        <taxon>Tracheophyta</taxon>
        <taxon>Spermatophyta</taxon>
        <taxon>Magnoliopsida</taxon>
        <taxon>eudicotyledons</taxon>
        <taxon>Gunneridae</taxon>
        <taxon>Pentapetalae</taxon>
        <taxon>rosids</taxon>
        <taxon>fabids</taxon>
        <taxon>Malpighiales</taxon>
        <taxon>Salicaceae</taxon>
        <taxon>Saliceae</taxon>
        <taxon>Salix</taxon>
    </lineage>
</organism>
<gene>
    <name evidence="19" type="ORF">SADUNF_Sadunf06G0062100</name>
</gene>
<dbReference type="Proteomes" id="UP000657918">
    <property type="component" value="Unassembled WGS sequence"/>
</dbReference>
<keyword evidence="9 16" id="KW-0863">Zinc-finger</keyword>
<feature type="compositionally biased region" description="Low complexity" evidence="17">
    <location>
        <begin position="1200"/>
        <end position="1212"/>
    </location>
</feature>
<evidence type="ECO:0000256" key="14">
    <source>
        <dbReference type="ARBA" id="ARBA00023316"/>
    </source>
</evidence>
<dbReference type="InterPro" id="IPR032675">
    <property type="entry name" value="LRR_dom_sf"/>
</dbReference>
<evidence type="ECO:0000256" key="13">
    <source>
        <dbReference type="ARBA" id="ARBA00023278"/>
    </source>
</evidence>
<name>A0A835K3C2_9ROSI</name>
<feature type="compositionally biased region" description="Pro residues" evidence="17">
    <location>
        <begin position="930"/>
        <end position="954"/>
    </location>
</feature>
<dbReference type="GO" id="GO:0016020">
    <property type="term" value="C:membrane"/>
    <property type="evidence" value="ECO:0007669"/>
    <property type="project" value="UniProtKB-SubCell"/>
</dbReference>
<keyword evidence="10 16" id="KW-0862">Zinc</keyword>
<dbReference type="PANTHER" id="PTHR32093">
    <property type="entry name" value="LEUCINE-RICH REPEAT EXTENSIN-LIKE PROTEIN 3-RELATED"/>
    <property type="match status" value="1"/>
</dbReference>
<reference evidence="19 20" key="1">
    <citation type="submission" date="2020-10" db="EMBL/GenBank/DDBJ databases">
        <title>Plant Genome Project.</title>
        <authorList>
            <person name="Zhang R.-G."/>
        </authorList>
    </citation>
    <scope>NUCLEOTIDE SEQUENCE [LARGE SCALE GENOMIC DNA]</scope>
    <source>
        <strain evidence="19">FAFU-HL-1</strain>
        <tissue evidence="19">Leaf</tissue>
    </source>
</reference>
<feature type="compositionally biased region" description="Pro residues" evidence="17">
    <location>
        <begin position="1164"/>
        <end position="1184"/>
    </location>
</feature>
<evidence type="ECO:0000256" key="3">
    <source>
        <dbReference type="ARBA" id="ARBA00022512"/>
    </source>
</evidence>
<protein>
    <recommendedName>
        <fullName evidence="15">Cell wall hydroxyproline-rich glycoprotein</fullName>
    </recommendedName>
</protein>
<evidence type="ECO:0000313" key="20">
    <source>
        <dbReference type="Proteomes" id="UP000657918"/>
    </source>
</evidence>
<feature type="compositionally biased region" description="Pro residues" evidence="17">
    <location>
        <begin position="1019"/>
        <end position="1064"/>
    </location>
</feature>
<keyword evidence="20" id="KW-1185">Reference proteome</keyword>
<keyword evidence="4" id="KW-0964">Secreted</keyword>
<sequence length="1259" mass="136293">MYKKKEPCRNFQRGSCQYGDRCKFLHVTPQQQPKSSNNPFGFGNRQTPNNNNNNSFGFANRQQQQQQQHQRPNSPFGSASNNSATNRPQQFKPFENKWSRGASAPSSRQRPDIQPLNHDCTDPDSCKRLIAEDFEHERPLWKLTCYGHLKSGPCDIIGDVSYEELRAAAYDDYKRGMSLQSIVEKERNLLNSKLIEFNNLLRDPNTAPSKPVPAGQSPFFGATANATPATAQNTAPPSVSSFGQLGTSLNMGSATPSNNAFGQPNQPLTAFGVRQENLFLILCHVETINLMKIFSVLSPWLFKYVKLFFSSLPAPSNNVFGQLNPPSNSSQTVSAFGTNNFLSANASNSSQTSSAFGTTNFPSLNAGPFGSQLPKQAPGNSFSPNIAGFGNSGVNSIQNISPPPLSMQNPSIQPLGISNGLNSAFNAAVNMVQRDTVSGDAIIWLKEKWVPGELTDELHKHIADTLLGDGKEHKVQRISYDTSSILHVTGFSSSKQASMSSPPPLLLFLILFFIVSTSSFLFQISSAAHEDGDQDIDVDPSLRFENPRIRAAYIALQSWKQAIYSDPFNFTATWNGSDVCSYKGIFCAPSPKNKKIRVVAGIDLNHADIAGYLPTELGLLTDLALFHINSNRFCGVVPNSFSKIKLLHELDLSNNRFVGKFPKVVLSLPSLKYLDLRFNEFEGSVPSQLFDKPLDAIFLNDNRFQFGIPENLGNSPVSVLVFANNNLGGCIPGSIGKMGKTLNEIILMNDNLTGCLPPQIGMLEEVTVFDVSFNHLQGSLPSSIGNLKSVEQLDIAHNSFTGVIPASVCQLPNLQNFTYSFNYFSGEAPSCAAIGGVTNGTQNCIPGKMNQRSAQQCSSETARPVDCSKFKCGGGSGGNGSPSIPPPPRRSWRRSPVSRPAPKPAPIRKPFIATPPPPPTSKSSPSTRSHPPPPPTRSFHPPPSPHFASPPPPSKRVSPRTHLPPPPPPPVEQQPPAYHHTPSPPPPSSPPPPNHYHSDHAPPPPPTKKVSPGTHHHVPPPPPSYQYEAPPPPQQSAEVPPPSYHTNPPPPPPSYQYQAPPPPQKSAEVPAPSYHTNPPPPPPTNGYTHSPPPTQSTAPVPSPVEYYPPKAASSPPPPPLYQTTPPPPPSQEPWTPLPPPPSTGCIIPESPPPPSPTPSYQHPHSPPPPSPTPSYHHPSPPSPVPSYHHPQSPPPPPPQQQWHYPPSMSRQQSPPPPPHNSYTSPSPPSPPPPAIENPVPLPPIVGVSYASPPPPTIPY</sequence>
<feature type="region of interest" description="Disordered" evidence="17">
    <location>
        <begin position="873"/>
        <end position="1259"/>
    </location>
</feature>
<dbReference type="GO" id="GO:0008270">
    <property type="term" value="F:zinc ion binding"/>
    <property type="evidence" value="ECO:0007669"/>
    <property type="project" value="UniProtKB-KW"/>
</dbReference>
<feature type="compositionally biased region" description="Pro residues" evidence="17">
    <location>
        <begin position="982"/>
        <end position="994"/>
    </location>
</feature>
<evidence type="ECO:0000256" key="2">
    <source>
        <dbReference type="ARBA" id="ARBA00004370"/>
    </source>
</evidence>
<evidence type="ECO:0000256" key="4">
    <source>
        <dbReference type="ARBA" id="ARBA00022525"/>
    </source>
</evidence>
<dbReference type="PANTHER" id="PTHR32093:SF115">
    <property type="entry name" value="LEUCINE-RICH REPEAT EXTENSIN-LIKE PROTEIN 2"/>
    <property type="match status" value="1"/>
</dbReference>
<evidence type="ECO:0000256" key="17">
    <source>
        <dbReference type="SAM" id="MobiDB-lite"/>
    </source>
</evidence>
<dbReference type="SUPFAM" id="SSF52058">
    <property type="entry name" value="L domain-like"/>
    <property type="match status" value="1"/>
</dbReference>
<dbReference type="FunFam" id="3.80.10.10:FF:000041">
    <property type="entry name" value="LRR receptor-like serine/threonine-protein kinase ERECTA"/>
    <property type="match status" value="1"/>
</dbReference>
<feature type="compositionally biased region" description="Pro residues" evidence="17">
    <location>
        <begin position="962"/>
        <end position="973"/>
    </location>
</feature>
<dbReference type="SUPFAM" id="SSF90229">
    <property type="entry name" value="CCCH zinc finger"/>
    <property type="match status" value="1"/>
</dbReference>
<feature type="region of interest" description="Disordered" evidence="17">
    <location>
        <begin position="29"/>
        <end position="122"/>
    </location>
</feature>
<proteinExistence type="predicted"/>
<keyword evidence="6 16" id="KW-0479">Metal-binding</keyword>
<dbReference type="GO" id="GO:0071555">
    <property type="term" value="P:cell wall organization"/>
    <property type="evidence" value="ECO:0007669"/>
    <property type="project" value="UniProtKB-KW"/>
</dbReference>
<dbReference type="Pfam" id="PF08263">
    <property type="entry name" value="LRRNT_2"/>
    <property type="match status" value="1"/>
</dbReference>
<keyword evidence="8" id="KW-0677">Repeat</keyword>
<feature type="compositionally biased region" description="Polar residues" evidence="17">
    <location>
        <begin position="29"/>
        <end position="48"/>
    </location>
</feature>
<dbReference type="Gene3D" id="4.10.1000.10">
    <property type="entry name" value="Zinc finger, CCCH-type"/>
    <property type="match status" value="1"/>
</dbReference>
<dbReference type="PRINTS" id="PR01217">
    <property type="entry name" value="PRICHEXTENSN"/>
</dbReference>
<comment type="subcellular location">
    <subcellularLocation>
        <location evidence="2">Membrane</location>
    </subcellularLocation>
    <subcellularLocation>
        <location evidence="1">Secreted</location>
        <location evidence="1">Cell wall</location>
    </subcellularLocation>
</comment>
<dbReference type="PROSITE" id="PS50103">
    <property type="entry name" value="ZF_C3H1"/>
    <property type="match status" value="1"/>
</dbReference>
<evidence type="ECO:0000256" key="11">
    <source>
        <dbReference type="ARBA" id="ARBA00023136"/>
    </source>
</evidence>
<keyword evidence="7" id="KW-0732">Signal</keyword>
<dbReference type="AlphaFoldDB" id="A0A835K3C2"/>
<feature type="compositionally biased region" description="Pro residues" evidence="17">
    <location>
        <begin position="1077"/>
        <end position="1094"/>
    </location>
</feature>
<accession>A0A835K3C2</accession>
<evidence type="ECO:0000256" key="9">
    <source>
        <dbReference type="ARBA" id="ARBA00022771"/>
    </source>
</evidence>
<evidence type="ECO:0000256" key="12">
    <source>
        <dbReference type="ARBA" id="ARBA00023180"/>
    </source>
</evidence>
<dbReference type="Pfam" id="PF13855">
    <property type="entry name" value="LRR_8"/>
    <property type="match status" value="1"/>
</dbReference>
<keyword evidence="13" id="KW-0379">Hydroxylation</keyword>
<evidence type="ECO:0000256" key="1">
    <source>
        <dbReference type="ARBA" id="ARBA00004191"/>
    </source>
</evidence>
<dbReference type="SMART" id="SM00356">
    <property type="entry name" value="ZnF_C3H1"/>
    <property type="match status" value="1"/>
</dbReference>
<evidence type="ECO:0000256" key="7">
    <source>
        <dbReference type="ARBA" id="ARBA00022729"/>
    </source>
</evidence>
<dbReference type="InterPro" id="IPR013210">
    <property type="entry name" value="LRR_N_plant-typ"/>
</dbReference>
<feature type="compositionally biased region" description="Pro residues" evidence="17">
    <location>
        <begin position="899"/>
        <end position="920"/>
    </location>
</feature>
<evidence type="ECO:0000259" key="18">
    <source>
        <dbReference type="PROSITE" id="PS50103"/>
    </source>
</evidence>
<evidence type="ECO:0000256" key="10">
    <source>
        <dbReference type="ARBA" id="ARBA00022833"/>
    </source>
</evidence>
<evidence type="ECO:0000256" key="8">
    <source>
        <dbReference type="ARBA" id="ARBA00022737"/>
    </source>
</evidence>
<feature type="compositionally biased region" description="Pro residues" evidence="17">
    <location>
        <begin position="1114"/>
        <end position="1142"/>
    </location>
</feature>
<evidence type="ECO:0000256" key="5">
    <source>
        <dbReference type="ARBA" id="ARBA00022614"/>
    </source>
</evidence>
<dbReference type="FunFam" id="3.80.10.10:FF:000224">
    <property type="entry name" value="Leucine-rich repeat extensin-like protein 1"/>
    <property type="match status" value="1"/>
</dbReference>